<dbReference type="PANTHER" id="PTHR47234:SF2">
    <property type="entry name" value="TONB-DEPENDENT RECEPTOR"/>
    <property type="match status" value="1"/>
</dbReference>
<evidence type="ECO:0000256" key="6">
    <source>
        <dbReference type="ARBA" id="ARBA00023136"/>
    </source>
</evidence>
<dbReference type="AlphaFoldDB" id="E6WU83"/>
<dbReference type="OrthoDB" id="6276154at2"/>
<dbReference type="InterPro" id="IPR039426">
    <property type="entry name" value="TonB-dep_rcpt-like"/>
</dbReference>
<keyword evidence="3 8" id="KW-1134">Transmembrane beta strand</keyword>
<feature type="domain" description="TonB-dependent receptor plug" evidence="12">
    <location>
        <begin position="63"/>
        <end position="181"/>
    </location>
</feature>
<dbReference type="Proteomes" id="UP000008632">
    <property type="component" value="Chromosome"/>
</dbReference>
<evidence type="ECO:0000256" key="4">
    <source>
        <dbReference type="ARBA" id="ARBA00022692"/>
    </source>
</evidence>
<dbReference type="Gene3D" id="2.170.130.10">
    <property type="entry name" value="TonB-dependent receptor, plug domain"/>
    <property type="match status" value="1"/>
</dbReference>
<feature type="domain" description="TonB-dependent receptor-like beta-barrel" evidence="11">
    <location>
        <begin position="445"/>
        <end position="967"/>
    </location>
</feature>
<evidence type="ECO:0000259" key="12">
    <source>
        <dbReference type="Pfam" id="PF07715"/>
    </source>
</evidence>
<dbReference type="Pfam" id="PF00593">
    <property type="entry name" value="TonB_dep_Rec_b-barrel"/>
    <property type="match status" value="1"/>
</dbReference>
<dbReference type="RefSeq" id="WP_013535631.1">
    <property type="nucleotide sequence ID" value="NC_014924.1"/>
</dbReference>
<feature type="chain" id="PRO_5003215079" evidence="10">
    <location>
        <begin position="31"/>
        <end position="1007"/>
    </location>
</feature>
<keyword evidence="7 8" id="KW-0998">Cell outer membrane</keyword>
<gene>
    <name evidence="13" type="ordered locus">Psesu_1966</name>
</gene>
<evidence type="ECO:0000256" key="5">
    <source>
        <dbReference type="ARBA" id="ARBA00023077"/>
    </source>
</evidence>
<keyword evidence="14" id="KW-1185">Reference proteome</keyword>
<evidence type="ECO:0000313" key="13">
    <source>
        <dbReference type="EMBL" id="ADV27803.1"/>
    </source>
</evidence>
<keyword evidence="6 8" id="KW-0472">Membrane</keyword>
<protein>
    <submittedName>
        <fullName evidence="13">TonB-dependent receptor plug</fullName>
    </submittedName>
</protein>
<keyword evidence="5 9" id="KW-0798">TonB box</keyword>
<evidence type="ECO:0000259" key="11">
    <source>
        <dbReference type="Pfam" id="PF00593"/>
    </source>
</evidence>
<evidence type="ECO:0000256" key="10">
    <source>
        <dbReference type="SAM" id="SignalP"/>
    </source>
</evidence>
<comment type="subcellular location">
    <subcellularLocation>
        <location evidence="1 8">Cell outer membrane</location>
        <topology evidence="1 8">Multi-pass membrane protein</topology>
    </subcellularLocation>
</comment>
<dbReference type="STRING" id="743721.Psesu_1966"/>
<dbReference type="Pfam" id="PF07715">
    <property type="entry name" value="Plug"/>
    <property type="match status" value="1"/>
</dbReference>
<dbReference type="GO" id="GO:0009279">
    <property type="term" value="C:cell outer membrane"/>
    <property type="evidence" value="ECO:0007669"/>
    <property type="project" value="UniProtKB-SubCell"/>
</dbReference>
<keyword evidence="10" id="KW-0732">Signal</keyword>
<dbReference type="SUPFAM" id="SSF56935">
    <property type="entry name" value="Porins"/>
    <property type="match status" value="1"/>
</dbReference>
<dbReference type="InterPro" id="IPR037066">
    <property type="entry name" value="Plug_dom_sf"/>
</dbReference>
<evidence type="ECO:0000313" key="14">
    <source>
        <dbReference type="Proteomes" id="UP000008632"/>
    </source>
</evidence>
<organism evidence="13 14">
    <name type="scientific">Pseudoxanthomonas suwonensis (strain 11-1)</name>
    <dbReference type="NCBI Taxonomy" id="743721"/>
    <lineage>
        <taxon>Bacteria</taxon>
        <taxon>Pseudomonadati</taxon>
        <taxon>Pseudomonadota</taxon>
        <taxon>Gammaproteobacteria</taxon>
        <taxon>Lysobacterales</taxon>
        <taxon>Lysobacteraceae</taxon>
        <taxon>Pseudoxanthomonas</taxon>
    </lineage>
</organism>
<dbReference type="InterPro" id="IPR000531">
    <property type="entry name" value="Beta-barrel_TonB"/>
</dbReference>
<keyword evidence="4 8" id="KW-0812">Transmembrane</keyword>
<evidence type="ECO:0000256" key="9">
    <source>
        <dbReference type="RuleBase" id="RU003357"/>
    </source>
</evidence>
<dbReference type="InterPro" id="IPR012910">
    <property type="entry name" value="Plug_dom"/>
</dbReference>
<accession>E6WU83</accession>
<dbReference type="HOGENOM" id="CLU_010745_0_0_6"/>
<keyword evidence="13" id="KW-0675">Receptor</keyword>
<evidence type="ECO:0000256" key="7">
    <source>
        <dbReference type="ARBA" id="ARBA00023237"/>
    </source>
</evidence>
<dbReference type="InterPro" id="IPR036942">
    <property type="entry name" value="Beta-barrel_TonB_sf"/>
</dbReference>
<comment type="similarity">
    <text evidence="8 9">Belongs to the TonB-dependent receptor family.</text>
</comment>
<proteinExistence type="inferred from homology"/>
<name>E6WU83_PSEUU</name>
<keyword evidence="2 8" id="KW-0813">Transport</keyword>
<dbReference type="EMBL" id="CP002446">
    <property type="protein sequence ID" value="ADV27803.1"/>
    <property type="molecule type" value="Genomic_DNA"/>
</dbReference>
<sequence>MPRHTQGHFSKSPLALALATALAFPVGAYAQEATSSADQESTDTTEMQTIVVTGSRIAKSTYNSVSPIQVITREESTVAGFNSTAGLLQSNAVTGGSDQINNAYGGYVVNGGPGVNTLSLRGLGATRTLVLVNGRRMSPSGSRGAVGSADLNTLPNIMVDHVEVLKDGASAIYGSDAVAGVVNLVTKSKVDGVSVEFQTNATQNGGGTETRWGALFGTSGDNWRVSGSLEIYDRDEIKLGQRDWASKCPTPLYGRDDATGRYGAGDYIDPTTGEPKCWGLDAGGVTINTLGTAWMLGRPGLGSLGYYGTYYPEELPGLGLGGLDYFNRWRPNPNVTDGDLPGFEGVDYEGRTTYDPKMKQESLISPTTNIIGFLQGSLDLNAMGNAEAYFEILQTRRESSQVGYLQHSLDYPVNSPLLGELSWLPAFMAAPADGSTGGRNVAARAFIGWGLYNNKQQVDFGRYTAGLRGDLAGSWNYDGHISYGRSDADYMTQNRLTDRYRKTLDVVSDGNGGFVCRDASDGCVAAPVLSADVIAGNLPQAYRDYIMQWTRGNTVYTEKTAAFGVTGSLFDIPFGGTVGAAFGVEYRSMEIDDTPDINSINSNLYGFSSSTPTRGDDAVKEAYAEFEIPLLSGLPFAQELTFNASARYTDYDSYGSDDTWKLGMLWTPVDWLSFRASRGTSFRAPALFEQHLGASSGFVNQSNDPCNGWAGLTDQASNRYLNCQSLGLPNNFQQTQSIQVFTKGGAETGLFAETSTAKTAGLVFQPDFGSGFGDLSFAADYFETEVNNGVALLTGAQILSLCYAQTPGEFSAGAGYCGLVQRHATNALTVTTGYINVARDKVRGWDYNLRYGRDIGAGEFVANVQVTHFLEQGGQSLPTIEYRDANGMVGAPDYTGQMDLNYSINGWRFRYGVEWVGATESYSYYDRYFDTDYRPTYLMKTDDYYLHNMSVKYSGDDWSVTAGVRNVADKDPPKVSTGAYTAIGNAPLYSGYDYFGRNYFVSFTKKF</sequence>
<dbReference type="eggNOG" id="COG4771">
    <property type="taxonomic scope" value="Bacteria"/>
</dbReference>
<dbReference type="PANTHER" id="PTHR47234">
    <property type="match status" value="1"/>
</dbReference>
<reference evidence="13 14" key="1">
    <citation type="submission" date="2011-01" db="EMBL/GenBank/DDBJ databases">
        <title>Complete sequence of Pseudoxanthomonas suwonensis 11-1.</title>
        <authorList>
            <consortium name="US DOE Joint Genome Institute"/>
            <person name="Lucas S."/>
            <person name="Copeland A."/>
            <person name="Lapidus A."/>
            <person name="Cheng J.-F."/>
            <person name="Goodwin L."/>
            <person name="Pitluck S."/>
            <person name="Teshima H."/>
            <person name="Detter J.C."/>
            <person name="Han C."/>
            <person name="Tapia R."/>
            <person name="Land M."/>
            <person name="Hauser L."/>
            <person name="Kyrpides N."/>
            <person name="Ivanova N."/>
            <person name="Ovchinnikova G."/>
            <person name="Siebers A.K."/>
            <person name="Allgaier M."/>
            <person name="Thelen M.P."/>
            <person name="Hugenholtz P."/>
            <person name="Gladden J."/>
            <person name="Woyke T."/>
        </authorList>
    </citation>
    <scope>NUCLEOTIDE SEQUENCE [LARGE SCALE GENOMIC DNA]</scope>
    <source>
        <strain evidence="14">11-1</strain>
    </source>
</reference>
<evidence type="ECO:0000256" key="1">
    <source>
        <dbReference type="ARBA" id="ARBA00004571"/>
    </source>
</evidence>
<dbReference type="eggNOG" id="COG1629">
    <property type="taxonomic scope" value="Bacteria"/>
</dbReference>
<feature type="signal peptide" evidence="10">
    <location>
        <begin position="1"/>
        <end position="30"/>
    </location>
</feature>
<dbReference type="PROSITE" id="PS52016">
    <property type="entry name" value="TONB_DEPENDENT_REC_3"/>
    <property type="match status" value="1"/>
</dbReference>
<evidence type="ECO:0000256" key="2">
    <source>
        <dbReference type="ARBA" id="ARBA00022448"/>
    </source>
</evidence>
<dbReference type="KEGG" id="psu:Psesu_1966"/>
<evidence type="ECO:0000256" key="8">
    <source>
        <dbReference type="PROSITE-ProRule" id="PRU01360"/>
    </source>
</evidence>
<dbReference type="Gene3D" id="2.40.170.20">
    <property type="entry name" value="TonB-dependent receptor, beta-barrel domain"/>
    <property type="match status" value="1"/>
</dbReference>
<evidence type="ECO:0000256" key="3">
    <source>
        <dbReference type="ARBA" id="ARBA00022452"/>
    </source>
</evidence>